<sequence length="467" mass="52327">MTSQNVLSRLIELTCNVSDAFTTALYVAQSDQRTLALREHWSMSPNINEESVVSIGQGPIGQVAKDKRAWHVEFTEGEIPQLPQYLQTEEVKGVLAVPVVAQGLEGVLVIDTKEQFGFSTKQQKIIKSIAEQMAWHLSRERSSLGPSDETALKNFSEVVEWCRTLSEVEDRAALSDRLVQVPETVSNCDAVAVIWFNGEEGRVQRFRGWEQELRAFRVEPGKGFAGSSAKNCKPFLMRSTSDRKVVVFSEKEEHEPMGSLLSVPILIRDQLHGLIVVGTHEPYGLSAKDQNIWTLIAAFSANALKCAEIQTQWEYDKNLCQVTGIPNHRFLSTYLEAVETEIFREGRSVHILTALMKNLHVIYSRYGVETGDLFLKQVISILAQAVSSPKYIFKYTESSVVMVLMDIDSEEARGLRTRLRQIFTQEPFMIENEPMEAQVSLGLSFHPADGDNLDSLIGISLARATSN</sequence>
<dbReference type="GO" id="GO:0071111">
    <property type="term" value="F:cyclic-guanylate-specific phosphodiesterase activity"/>
    <property type="evidence" value="ECO:0007669"/>
    <property type="project" value="InterPro"/>
</dbReference>
<dbReference type="SUPFAM" id="SSF55073">
    <property type="entry name" value="Nucleotide cyclase"/>
    <property type="match status" value="1"/>
</dbReference>
<dbReference type="Gene3D" id="3.30.70.270">
    <property type="match status" value="1"/>
</dbReference>
<proteinExistence type="predicted"/>
<evidence type="ECO:0000259" key="1">
    <source>
        <dbReference type="PROSITE" id="PS50887"/>
    </source>
</evidence>
<name>A0A7T0BUL9_9BACT</name>
<dbReference type="InterPro" id="IPR003018">
    <property type="entry name" value="GAF"/>
</dbReference>
<dbReference type="InterPro" id="IPR050706">
    <property type="entry name" value="Cyclic-di-GMP_PDE-like"/>
</dbReference>
<dbReference type="InterPro" id="IPR043128">
    <property type="entry name" value="Rev_trsase/Diguanyl_cyclase"/>
</dbReference>
<feature type="domain" description="GGDEF" evidence="1">
    <location>
        <begin position="347"/>
        <end position="467"/>
    </location>
</feature>
<dbReference type="InterPro" id="IPR029016">
    <property type="entry name" value="GAF-like_dom_sf"/>
</dbReference>
<dbReference type="AlphaFoldDB" id="A0A7T0BUL9"/>
<dbReference type="Pfam" id="PF00990">
    <property type="entry name" value="GGDEF"/>
    <property type="match status" value="1"/>
</dbReference>
<dbReference type="KEGG" id="nli:G3M70_02170"/>
<dbReference type="Proteomes" id="UP000594688">
    <property type="component" value="Chromosome"/>
</dbReference>
<dbReference type="PROSITE" id="PS50887">
    <property type="entry name" value="GGDEF"/>
    <property type="match status" value="1"/>
</dbReference>
<dbReference type="InterPro" id="IPR000160">
    <property type="entry name" value="GGDEF_dom"/>
</dbReference>
<evidence type="ECO:0000313" key="3">
    <source>
        <dbReference type="Proteomes" id="UP000594688"/>
    </source>
</evidence>
<dbReference type="InterPro" id="IPR029787">
    <property type="entry name" value="Nucleotide_cyclase"/>
</dbReference>
<dbReference type="Gene3D" id="3.30.450.40">
    <property type="match status" value="2"/>
</dbReference>
<dbReference type="SMART" id="SM00267">
    <property type="entry name" value="GGDEF"/>
    <property type="match status" value="1"/>
</dbReference>
<reference evidence="2 3" key="1">
    <citation type="submission" date="2020-02" db="EMBL/GenBank/DDBJ databases">
        <title>Genomic and physiological characterization of two novel Nitrospinaceae genera.</title>
        <authorList>
            <person name="Mueller A.J."/>
            <person name="Jung M.-Y."/>
            <person name="Strachan C.R."/>
            <person name="Herbold C.W."/>
            <person name="Kirkegaard R.H."/>
            <person name="Daims H."/>
        </authorList>
    </citation>
    <scope>NUCLEOTIDE SEQUENCE [LARGE SCALE GENOMIC DNA]</scope>
    <source>
        <strain evidence="2">EB</strain>
    </source>
</reference>
<dbReference type="SUPFAM" id="SSF55781">
    <property type="entry name" value="GAF domain-like"/>
    <property type="match status" value="2"/>
</dbReference>
<accession>A0A7T0BUL9</accession>
<dbReference type="PANTHER" id="PTHR33121:SF70">
    <property type="entry name" value="SIGNALING PROTEIN YKOW"/>
    <property type="match status" value="1"/>
</dbReference>
<gene>
    <name evidence="2" type="ORF">G3M70_02170</name>
</gene>
<protein>
    <submittedName>
        <fullName evidence="2">GAF domain-containing protein</fullName>
    </submittedName>
</protein>
<dbReference type="SMART" id="SM00065">
    <property type="entry name" value="GAF"/>
    <property type="match status" value="2"/>
</dbReference>
<dbReference type="PANTHER" id="PTHR33121">
    <property type="entry name" value="CYCLIC DI-GMP PHOSPHODIESTERASE PDEF"/>
    <property type="match status" value="1"/>
</dbReference>
<dbReference type="NCBIfam" id="TIGR00254">
    <property type="entry name" value="GGDEF"/>
    <property type="match status" value="1"/>
</dbReference>
<dbReference type="Pfam" id="PF13185">
    <property type="entry name" value="GAF_2"/>
    <property type="match status" value="2"/>
</dbReference>
<dbReference type="EMBL" id="CP048685">
    <property type="protein sequence ID" value="QPJ60757.1"/>
    <property type="molecule type" value="Genomic_DNA"/>
</dbReference>
<evidence type="ECO:0000313" key="2">
    <source>
        <dbReference type="EMBL" id="QPJ60757.1"/>
    </source>
</evidence>
<organism evidence="2 3">
    <name type="scientific">Candidatus Nitronauta litoralis</name>
    <dbReference type="NCBI Taxonomy" id="2705533"/>
    <lineage>
        <taxon>Bacteria</taxon>
        <taxon>Pseudomonadati</taxon>
        <taxon>Nitrospinota/Tectimicrobiota group</taxon>
        <taxon>Nitrospinota</taxon>
        <taxon>Nitrospinia</taxon>
        <taxon>Nitrospinales</taxon>
        <taxon>Nitrospinaceae</taxon>
        <taxon>Candidatus Nitronauta</taxon>
    </lineage>
</organism>